<feature type="region of interest" description="Disordered" evidence="2">
    <location>
        <begin position="79"/>
        <end position="111"/>
    </location>
</feature>
<protein>
    <submittedName>
        <fullName evidence="3">Uncharacterized protein</fullName>
    </submittedName>
</protein>
<gene>
    <name evidence="3" type="ORF">TRFO_16337</name>
</gene>
<name>A0A1J4KQA2_9EUKA</name>
<sequence>MKTKFRFAPGGAVRKSSPLPFTRVNILNDNENKNVAIIHNPNFLNQKQAPSKSLLSIKQSPRNIVKPVKPPNLNRRRIRAPFATDTPPIESPRRKPPNIANKPISDNQNQKKVINEPFQNFEKNIPNKSPRKHKNIIKQLNEIPESLNNELNLNLNNDLNIIVKQTDFGQADLPIPPSSSRPFKISHFTKRISRIDEILIQHKLIMKKLNELITSKISKNCQNLSSVISETVEKPYNEIFSRIIPNMTGSLFERNSYLDIILDKYEKILQNDNFKINESLTEQKVLIGNFSNKLQTFFDSSQFNGQFNISEHINENHRLNDKIESTMKNLADIENSVFIKSASTIHYKDELNHLKNSLDDQFHNFAQSIQTLNDTEFRKHSEKVGNEVIENKNFLRHYSNEVNQISDQISNKFTQLKEIINEETKSISEQTKLIEDDINKSIQKVNDESNSYQNNLNETLEKAIDNSQKNFEVFRNETVQTIETIKSQFNEQNENFLKRIEDEMEHVQKNPKDVYKKFDNFTYLIENEKNIQIRHFAETFIQSSNQKVDENIQTVVKTDMILFSKAVEKIDESEKRLNEIEERINQTQKNFSKFFDEVHENLALATQKIHEINESNNNSFSEIEKKLTIIENKPNKKDSALKPEIIAMFNISKTSFEEKYKNLQNLLQNAQNVYQKVKNECQNNCINNSSNNQKKTGTTKKVIGIIETAHHFENPPVDLNHDDYYSDEDVF</sequence>
<dbReference type="GeneID" id="94833618"/>
<reference evidence="3" key="1">
    <citation type="submission" date="2016-10" db="EMBL/GenBank/DDBJ databases">
        <authorList>
            <person name="Benchimol M."/>
            <person name="Almeida L.G."/>
            <person name="Vasconcelos A.T."/>
            <person name="Perreira-Neves A."/>
            <person name="Rosa I.A."/>
            <person name="Tasca T."/>
            <person name="Bogo M.R."/>
            <person name="de Souza W."/>
        </authorList>
    </citation>
    <scope>NUCLEOTIDE SEQUENCE [LARGE SCALE GENOMIC DNA]</scope>
    <source>
        <strain evidence="3">K</strain>
    </source>
</reference>
<keyword evidence="4" id="KW-1185">Reference proteome</keyword>
<proteinExistence type="predicted"/>
<feature type="coiled-coil region" evidence="1">
    <location>
        <begin position="309"/>
        <end position="336"/>
    </location>
</feature>
<dbReference type="AlphaFoldDB" id="A0A1J4KQA2"/>
<dbReference type="EMBL" id="MLAK01000519">
    <property type="protein sequence ID" value="OHT13471.1"/>
    <property type="molecule type" value="Genomic_DNA"/>
</dbReference>
<accession>A0A1J4KQA2</accession>
<comment type="caution">
    <text evidence="3">The sequence shown here is derived from an EMBL/GenBank/DDBJ whole genome shotgun (WGS) entry which is preliminary data.</text>
</comment>
<feature type="coiled-coil region" evidence="1">
    <location>
        <begin position="653"/>
        <end position="680"/>
    </location>
</feature>
<dbReference type="RefSeq" id="XP_068366607.1">
    <property type="nucleotide sequence ID" value="XM_068498914.1"/>
</dbReference>
<evidence type="ECO:0000313" key="4">
    <source>
        <dbReference type="Proteomes" id="UP000179807"/>
    </source>
</evidence>
<organism evidence="3 4">
    <name type="scientific">Tritrichomonas foetus</name>
    <dbReference type="NCBI Taxonomy" id="1144522"/>
    <lineage>
        <taxon>Eukaryota</taxon>
        <taxon>Metamonada</taxon>
        <taxon>Parabasalia</taxon>
        <taxon>Tritrichomonadida</taxon>
        <taxon>Tritrichomonadidae</taxon>
        <taxon>Tritrichomonas</taxon>
    </lineage>
</organism>
<feature type="coiled-coil region" evidence="1">
    <location>
        <begin position="442"/>
        <end position="510"/>
    </location>
</feature>
<evidence type="ECO:0000256" key="2">
    <source>
        <dbReference type="SAM" id="MobiDB-lite"/>
    </source>
</evidence>
<feature type="coiled-coil region" evidence="1">
    <location>
        <begin position="563"/>
        <end position="597"/>
    </location>
</feature>
<keyword evidence="1" id="KW-0175">Coiled coil</keyword>
<evidence type="ECO:0000256" key="1">
    <source>
        <dbReference type="SAM" id="Coils"/>
    </source>
</evidence>
<evidence type="ECO:0000313" key="3">
    <source>
        <dbReference type="EMBL" id="OHT13471.1"/>
    </source>
</evidence>
<dbReference type="Proteomes" id="UP000179807">
    <property type="component" value="Unassembled WGS sequence"/>
</dbReference>
<dbReference type="VEuPathDB" id="TrichDB:TRFO_16337"/>